<dbReference type="GO" id="GO:0005886">
    <property type="term" value="C:plasma membrane"/>
    <property type="evidence" value="ECO:0007669"/>
    <property type="project" value="TreeGrafter"/>
</dbReference>
<dbReference type="PANTHER" id="PTHR42709">
    <property type="entry name" value="ALKALINE PHOSPHATASE LIKE PROTEIN"/>
    <property type="match status" value="1"/>
</dbReference>
<evidence type="ECO:0000313" key="4">
    <source>
        <dbReference type="Proteomes" id="UP000005695"/>
    </source>
</evidence>
<comment type="caution">
    <text evidence="3">The sequence shown here is derived from an EMBL/GenBank/DDBJ whole genome shotgun (WGS) entry which is preliminary data.</text>
</comment>
<feature type="transmembrane region" description="Helical" evidence="1">
    <location>
        <begin position="12"/>
        <end position="30"/>
    </location>
</feature>
<keyword evidence="1" id="KW-0812">Transmembrane</keyword>
<feature type="transmembrane region" description="Helical" evidence="1">
    <location>
        <begin position="112"/>
        <end position="132"/>
    </location>
</feature>
<organism evidence="3 4">
    <name type="scientific">Desulfuromonas acetoxidans (strain DSM 684 / 11070)</name>
    <dbReference type="NCBI Taxonomy" id="281689"/>
    <lineage>
        <taxon>Bacteria</taxon>
        <taxon>Pseudomonadati</taxon>
        <taxon>Thermodesulfobacteriota</taxon>
        <taxon>Desulfuromonadia</taxon>
        <taxon>Desulfuromonadales</taxon>
        <taxon>Desulfuromonadaceae</taxon>
        <taxon>Desulfuromonas</taxon>
    </lineage>
</organism>
<reference evidence="3" key="1">
    <citation type="submission" date="2006-05" db="EMBL/GenBank/DDBJ databases">
        <title>Annotation of the draft genome assembly of Desulfuromonas acetoxidans DSM 684.</title>
        <authorList>
            <consortium name="US DOE Joint Genome Institute (JGI-ORNL)"/>
            <person name="Larimer F."/>
            <person name="Land M."/>
            <person name="Hauser L."/>
        </authorList>
    </citation>
    <scope>NUCLEOTIDE SEQUENCE [LARGE SCALE GENOMIC DNA]</scope>
    <source>
        <strain evidence="3">DSM 684</strain>
    </source>
</reference>
<reference evidence="3" key="2">
    <citation type="submission" date="2006-05" db="EMBL/GenBank/DDBJ databases">
        <title>Sequencing of the draft genome and assembly of Desulfuromonas acetoxidans DSM 684.</title>
        <authorList>
            <consortium name="US DOE Joint Genome Institute (JGI-PGF)"/>
            <person name="Copeland A."/>
            <person name="Lucas S."/>
            <person name="Lapidus A."/>
            <person name="Barry K."/>
            <person name="Detter J.C."/>
            <person name="Glavina del Rio T."/>
            <person name="Hammon N."/>
            <person name="Israni S."/>
            <person name="Dalin E."/>
            <person name="Tice H."/>
            <person name="Bruce D."/>
            <person name="Pitluck S."/>
            <person name="Richardson P."/>
        </authorList>
    </citation>
    <scope>NUCLEOTIDE SEQUENCE [LARGE SCALE GENOMIC DNA]</scope>
    <source>
        <strain evidence="3">DSM 684</strain>
    </source>
</reference>
<accession>Q1JYK5</accession>
<keyword evidence="1" id="KW-0472">Membrane</keyword>
<dbReference type="InterPro" id="IPR051311">
    <property type="entry name" value="DedA_domain"/>
</dbReference>
<keyword evidence="1" id="KW-1133">Transmembrane helix</keyword>
<dbReference type="AlphaFoldDB" id="Q1JYK5"/>
<feature type="transmembrane region" description="Helical" evidence="1">
    <location>
        <begin position="42"/>
        <end position="60"/>
    </location>
</feature>
<evidence type="ECO:0000259" key="2">
    <source>
        <dbReference type="Pfam" id="PF09335"/>
    </source>
</evidence>
<dbReference type="Pfam" id="PF09335">
    <property type="entry name" value="VTT_dom"/>
    <property type="match status" value="1"/>
</dbReference>
<evidence type="ECO:0000313" key="3">
    <source>
        <dbReference type="EMBL" id="EAT15410.1"/>
    </source>
</evidence>
<dbReference type="PANTHER" id="PTHR42709:SF11">
    <property type="entry name" value="DEDA FAMILY PROTEIN"/>
    <property type="match status" value="1"/>
</dbReference>
<keyword evidence="4" id="KW-1185">Reference proteome</keyword>
<feature type="transmembrane region" description="Helical" evidence="1">
    <location>
        <begin position="139"/>
        <end position="159"/>
    </location>
</feature>
<feature type="domain" description="VTT" evidence="2">
    <location>
        <begin position="39"/>
        <end position="161"/>
    </location>
</feature>
<evidence type="ECO:0000256" key="1">
    <source>
        <dbReference type="SAM" id="Phobius"/>
    </source>
</evidence>
<dbReference type="Proteomes" id="UP000005695">
    <property type="component" value="Unassembled WGS sequence"/>
</dbReference>
<sequence>MTALVRRLYDWVLSWADSPYATVALFFLALAESSFFPIPPDVLLLALCLSLPALAPRYALICTLGSVLGGMLGYLIGFSFWGSTSQLFFTWVPGFTPELFARIQHLFQQYDFWFVFTAGFTPIPYKIITVGAGVFNLQFIIFVVASCISRGLRFFLIAWLVSRYGSSARSFIDENFNRLTIAFTVLLVGGFVVVRYVF</sequence>
<feature type="transmembrane region" description="Helical" evidence="1">
    <location>
        <begin position="179"/>
        <end position="197"/>
    </location>
</feature>
<gene>
    <name evidence="3" type="ORF">Dace_1074</name>
</gene>
<dbReference type="EMBL" id="AAEW02000011">
    <property type="protein sequence ID" value="EAT15410.1"/>
    <property type="molecule type" value="Genomic_DNA"/>
</dbReference>
<proteinExistence type="predicted"/>
<protein>
    <recommendedName>
        <fullName evidence="2">VTT domain-containing protein</fullName>
    </recommendedName>
</protein>
<name>Q1JYK5_DESA6</name>
<dbReference type="RefSeq" id="WP_006001098.1">
    <property type="nucleotide sequence ID" value="NZ_AAEW02000011.1"/>
</dbReference>
<dbReference type="InterPro" id="IPR032816">
    <property type="entry name" value="VTT_dom"/>
</dbReference>